<dbReference type="RefSeq" id="WP_338605056.1">
    <property type="nucleotide sequence ID" value="NZ_AP028679.1"/>
</dbReference>
<dbReference type="AlphaFoldDB" id="A0AAU9E8C0"/>
<dbReference type="PANTHER" id="PTHR23026:SF123">
    <property type="entry name" value="NAD(P)H NITROREDUCTASE RV3131-RELATED"/>
    <property type="match status" value="1"/>
</dbReference>
<dbReference type="GO" id="GO:0016491">
    <property type="term" value="F:oxidoreductase activity"/>
    <property type="evidence" value="ECO:0007669"/>
    <property type="project" value="InterPro"/>
</dbReference>
<reference evidence="3" key="1">
    <citation type="journal article" date="2023" name="Arch. Microbiol.">
        <title>Desulfoferula mesophilus gen. nov. sp. nov., a mesophilic sulfate-reducing bacterium isolated from a brackish lake sediment.</title>
        <authorList>
            <person name="Watanabe T."/>
            <person name="Yabe T."/>
            <person name="Tsuji J.M."/>
            <person name="Fukui M."/>
        </authorList>
    </citation>
    <scope>NUCLEOTIDE SEQUENCE [LARGE SCALE GENOMIC DNA]</scope>
    <source>
        <strain evidence="3">12FAK</strain>
    </source>
</reference>
<feature type="domain" description="Nitroreductase" evidence="1">
    <location>
        <begin position="7"/>
        <end position="151"/>
    </location>
</feature>
<protein>
    <submittedName>
        <fullName evidence="2">Nitroreductase</fullName>
    </submittedName>
</protein>
<evidence type="ECO:0000259" key="1">
    <source>
        <dbReference type="Pfam" id="PF00881"/>
    </source>
</evidence>
<dbReference type="Pfam" id="PF00881">
    <property type="entry name" value="Nitroreductase"/>
    <property type="match status" value="1"/>
</dbReference>
<dbReference type="EMBL" id="AP028679">
    <property type="protein sequence ID" value="BEQ13398.1"/>
    <property type="molecule type" value="Genomic_DNA"/>
</dbReference>
<dbReference type="Gene3D" id="3.40.109.10">
    <property type="entry name" value="NADH Oxidase"/>
    <property type="match status" value="1"/>
</dbReference>
<organism evidence="2 3">
    <name type="scientific">Desulfoferula mesophila</name>
    <dbReference type="NCBI Taxonomy" id="3058419"/>
    <lineage>
        <taxon>Bacteria</taxon>
        <taxon>Pseudomonadati</taxon>
        <taxon>Thermodesulfobacteriota</taxon>
        <taxon>Desulfarculia</taxon>
        <taxon>Desulfarculales</taxon>
        <taxon>Desulfarculaceae</taxon>
        <taxon>Desulfoferula</taxon>
    </lineage>
</organism>
<name>A0AAU9E8C0_9BACT</name>
<dbReference type="InterPro" id="IPR023312">
    <property type="entry name" value="Put_nitroreductase_C_bac"/>
</dbReference>
<evidence type="ECO:0000313" key="3">
    <source>
        <dbReference type="Proteomes" id="UP001366166"/>
    </source>
</evidence>
<sequence length="201" mass="22132">METRQAILARRSVRSFSQEPLERGFLEDLVAVARLSPAAANLQPLEYVVVTQPELCEEIFGCLKWAAYTAPVGTPDEAHRPTAYVAVAVRQEYLPSVGSDYDLGAAVMAMLLLAQDQGVGTCWIHSINGPRASKLLGLPPELKLDSVIALGRPAEEPTTVDLSPEQVGKEVIRYWRDDHGRQVVPKRALGNMLHWKRHGGK</sequence>
<keyword evidence="3" id="KW-1185">Reference proteome</keyword>
<dbReference type="InterPro" id="IPR000415">
    <property type="entry name" value="Nitroreductase-like"/>
</dbReference>
<evidence type="ECO:0000313" key="2">
    <source>
        <dbReference type="EMBL" id="BEQ13398.1"/>
    </source>
</evidence>
<proteinExistence type="predicted"/>
<dbReference type="KEGG" id="dmp:FAK_04640"/>
<dbReference type="Gene3D" id="2.20.180.10">
    <property type="entry name" value="putative fmn-dependent nitroreductase like domains"/>
    <property type="match status" value="1"/>
</dbReference>
<dbReference type="SUPFAM" id="SSF55469">
    <property type="entry name" value="FMN-dependent nitroreductase-like"/>
    <property type="match status" value="1"/>
</dbReference>
<dbReference type="InterPro" id="IPR029479">
    <property type="entry name" value="Nitroreductase"/>
</dbReference>
<accession>A0AAU9E8C0</accession>
<gene>
    <name evidence="2" type="ORF">FAK_04640</name>
</gene>
<dbReference type="PANTHER" id="PTHR23026">
    <property type="entry name" value="NADPH NITROREDUCTASE"/>
    <property type="match status" value="1"/>
</dbReference>
<dbReference type="Proteomes" id="UP001366166">
    <property type="component" value="Chromosome"/>
</dbReference>
<dbReference type="CDD" id="cd02062">
    <property type="entry name" value="Nitro_FMN_reductase"/>
    <property type="match status" value="1"/>
</dbReference>
<dbReference type="InterPro" id="IPR050627">
    <property type="entry name" value="Nitroreductase/BluB"/>
</dbReference>